<dbReference type="AlphaFoldDB" id="A0A0S2SIU1"/>
<dbReference type="PANTHER" id="PTHR36571">
    <property type="entry name" value="PROTEIN YGIW"/>
    <property type="match status" value="1"/>
</dbReference>
<keyword evidence="1 2" id="KW-0732">Signal</keyword>
<reference evidence="3 5" key="2">
    <citation type="journal article" date="2016" name="Genome Announc.">
        <title>Complete Genome Sequence of the Highly Virulent Aeromonas schubertii Strain WL1483, Isolated from Diseased Snakehead Fish (Channa argus) in China.</title>
        <authorList>
            <person name="Liu L."/>
            <person name="Li N."/>
            <person name="Zhang D."/>
            <person name="Fu X."/>
            <person name="Shi C."/>
            <person name="Lin Q."/>
            <person name="Hao G."/>
        </authorList>
    </citation>
    <scope>NUCLEOTIDE SEQUENCE [LARGE SCALE GENOMIC DNA]</scope>
    <source>
        <strain evidence="3 5">WL1483</strain>
    </source>
</reference>
<sequence length="126" mass="13576">MNKMMPAALILMLSLSGAAQAAFTGEQHQNAVSAAQVKKAADDSWVTLEGKLVKHLGGENYLLRDASGEVEVEIDGDVWRGQEVGPNDTIRLYGEVDHSWNRVEVEAQRLEKVGAAPVSKGGFVSQ</sequence>
<keyword evidence="6" id="KW-1185">Reference proteome</keyword>
<dbReference type="NCBIfam" id="NF033674">
    <property type="entry name" value="stress_OB_fold"/>
    <property type="match status" value="1"/>
</dbReference>
<dbReference type="SUPFAM" id="SSF101756">
    <property type="entry name" value="Hypothetical protein YgiW"/>
    <property type="match status" value="1"/>
</dbReference>
<dbReference type="InterPro" id="IPR036700">
    <property type="entry name" value="BOBF_sf"/>
</dbReference>
<evidence type="ECO:0000256" key="1">
    <source>
        <dbReference type="ARBA" id="ARBA00022729"/>
    </source>
</evidence>
<dbReference type="EMBL" id="CP013067">
    <property type="protein sequence ID" value="ALP41571.1"/>
    <property type="molecule type" value="Genomic_DNA"/>
</dbReference>
<dbReference type="Proteomes" id="UP000774958">
    <property type="component" value="Unassembled WGS sequence"/>
</dbReference>
<dbReference type="Gene3D" id="2.40.50.200">
    <property type="entry name" value="Bacterial OB-fold"/>
    <property type="match status" value="1"/>
</dbReference>
<organism evidence="3 5">
    <name type="scientific">Aeromonas schubertii</name>
    <dbReference type="NCBI Taxonomy" id="652"/>
    <lineage>
        <taxon>Bacteria</taxon>
        <taxon>Pseudomonadati</taxon>
        <taxon>Pseudomonadota</taxon>
        <taxon>Gammaproteobacteria</taxon>
        <taxon>Aeromonadales</taxon>
        <taxon>Aeromonadaceae</taxon>
        <taxon>Aeromonas</taxon>
    </lineage>
</organism>
<evidence type="ECO:0000313" key="4">
    <source>
        <dbReference type="EMBL" id="MBZ6067123.1"/>
    </source>
</evidence>
<dbReference type="Pfam" id="PF04076">
    <property type="entry name" value="BOF"/>
    <property type="match status" value="1"/>
</dbReference>
<dbReference type="Proteomes" id="UP000058114">
    <property type="component" value="Chromosome"/>
</dbReference>
<evidence type="ECO:0000313" key="6">
    <source>
        <dbReference type="Proteomes" id="UP000774958"/>
    </source>
</evidence>
<accession>A0A0S2SIU1</accession>
<dbReference type="InterPro" id="IPR005220">
    <property type="entry name" value="CarO-like"/>
</dbReference>
<reference evidence="5" key="1">
    <citation type="submission" date="2015-10" db="EMBL/GenBank/DDBJ databases">
        <title>Complete Genome Sequence of Aeromonas schubertii strain WL1483.</title>
        <authorList>
            <person name="Liu L."/>
        </authorList>
    </citation>
    <scope>NUCLEOTIDE SEQUENCE [LARGE SCALE GENOMIC DNA]</scope>
    <source>
        <strain evidence="5">WL1483</strain>
    </source>
</reference>
<evidence type="ECO:0000256" key="2">
    <source>
        <dbReference type="SAM" id="SignalP"/>
    </source>
</evidence>
<reference evidence="4 6" key="3">
    <citation type="submission" date="2021-09" db="EMBL/GenBank/DDBJ databases">
        <title>Aeromonas schubertii isolated from Asian sea bass.</title>
        <authorList>
            <person name="Pinpimai K."/>
        </authorList>
    </citation>
    <scope>NUCLEOTIDE SEQUENCE [LARGE SCALE GENOMIC DNA]</scope>
    <source>
        <strain evidence="4 6">CHULA2021a</strain>
    </source>
</reference>
<protein>
    <submittedName>
        <fullName evidence="4">NirD/YgiW/YdeI family stress tolerance protein</fullName>
    </submittedName>
    <submittedName>
        <fullName evidence="3">OB-fold nucleic acid binding domain-containing protein</fullName>
    </submittedName>
</protein>
<feature type="signal peptide" evidence="2">
    <location>
        <begin position="1"/>
        <end position="21"/>
    </location>
</feature>
<name>A0A0S2SIU1_9GAMM</name>
<dbReference type="RefSeq" id="WP_050667876.1">
    <property type="nucleotide sequence ID" value="NZ_CDDB01000100.1"/>
</dbReference>
<evidence type="ECO:0000313" key="5">
    <source>
        <dbReference type="Proteomes" id="UP000058114"/>
    </source>
</evidence>
<proteinExistence type="predicted"/>
<evidence type="ECO:0000313" key="3">
    <source>
        <dbReference type="EMBL" id="ALP41571.1"/>
    </source>
</evidence>
<dbReference type="OrthoDB" id="598245at2"/>
<feature type="chain" id="PRO_5015044377" evidence="2">
    <location>
        <begin position="22"/>
        <end position="126"/>
    </location>
</feature>
<dbReference type="PATRIC" id="fig|652.5.peg.3722"/>
<dbReference type="STRING" id="652.WL1483_2152"/>
<dbReference type="EMBL" id="JAIRBT010000016">
    <property type="protein sequence ID" value="MBZ6067123.1"/>
    <property type="molecule type" value="Genomic_DNA"/>
</dbReference>
<gene>
    <name evidence="4" type="ORF">LA374_13035</name>
    <name evidence="3" type="ORF">WL1483_2152</name>
</gene>
<dbReference type="KEGG" id="asr:WL1483_2152"/>
<dbReference type="PANTHER" id="PTHR36571:SF1">
    <property type="entry name" value="PROTEIN YGIW"/>
    <property type="match status" value="1"/>
</dbReference>